<protein>
    <recommendedName>
        <fullName evidence="4">RHS repeat-associated core domain-containing protein</fullName>
    </recommendedName>
</protein>
<comment type="caution">
    <text evidence="2">The sequence shown here is derived from an EMBL/GenBank/DDBJ whole genome shotgun (WGS) entry which is preliminary data.</text>
</comment>
<feature type="region of interest" description="Disordered" evidence="1">
    <location>
        <begin position="195"/>
        <end position="270"/>
    </location>
</feature>
<gene>
    <name evidence="2" type="ORF">PSEMO_06100</name>
</gene>
<dbReference type="AlphaFoldDB" id="A0A1Q9RAW9"/>
<evidence type="ECO:0000256" key="1">
    <source>
        <dbReference type="SAM" id="MobiDB-lite"/>
    </source>
</evidence>
<dbReference type="EMBL" id="MKZO01000005">
    <property type="protein sequence ID" value="OLS64593.1"/>
    <property type="molecule type" value="Genomic_DNA"/>
</dbReference>
<organism evidence="2 3">
    <name type="scientific">Pseudomonas putida</name>
    <name type="common">Arthrobacter siderocapsulatus</name>
    <dbReference type="NCBI Taxonomy" id="303"/>
    <lineage>
        <taxon>Bacteria</taxon>
        <taxon>Pseudomonadati</taxon>
        <taxon>Pseudomonadota</taxon>
        <taxon>Gammaproteobacteria</taxon>
        <taxon>Pseudomonadales</taxon>
        <taxon>Pseudomonadaceae</taxon>
        <taxon>Pseudomonas</taxon>
    </lineage>
</organism>
<feature type="compositionally biased region" description="Polar residues" evidence="1">
    <location>
        <begin position="235"/>
        <end position="245"/>
    </location>
</feature>
<proteinExistence type="predicted"/>
<dbReference type="OrthoDB" id="6894965at2"/>
<dbReference type="SUPFAM" id="SSF56399">
    <property type="entry name" value="ADP-ribosylation"/>
    <property type="match status" value="1"/>
</dbReference>
<evidence type="ECO:0008006" key="4">
    <source>
        <dbReference type="Google" id="ProtNLM"/>
    </source>
</evidence>
<dbReference type="InterPro" id="IPR022385">
    <property type="entry name" value="Rhs_assc_core"/>
</dbReference>
<dbReference type="NCBIfam" id="TIGR03696">
    <property type="entry name" value="Rhs_assc_core"/>
    <property type="match status" value="1"/>
</dbReference>
<feature type="compositionally biased region" description="Low complexity" evidence="1">
    <location>
        <begin position="252"/>
        <end position="269"/>
    </location>
</feature>
<dbReference type="Proteomes" id="UP000186736">
    <property type="component" value="Unassembled WGS sequence"/>
</dbReference>
<dbReference type="RefSeq" id="WP_075801695.1">
    <property type="nucleotide sequence ID" value="NZ_MKZO01000005.1"/>
</dbReference>
<reference evidence="2 3" key="1">
    <citation type="submission" date="2016-10" db="EMBL/GenBank/DDBJ databases">
        <title>Genome Sequence of Pseudomonas putida GM4FR.</title>
        <authorList>
            <person name="Poehlein A."/>
            <person name="Wemheuer F."/>
            <person name="Hollensteiner J."/>
            <person name="Wemheuer B."/>
        </authorList>
    </citation>
    <scope>NUCLEOTIDE SEQUENCE [LARGE SCALE GENOMIC DNA]</scope>
    <source>
        <strain evidence="2 3">GM4FR</strain>
    </source>
</reference>
<dbReference type="Gene3D" id="2.180.10.10">
    <property type="entry name" value="RHS repeat-associated core"/>
    <property type="match status" value="1"/>
</dbReference>
<name>A0A1Q9RAW9_PSEPU</name>
<evidence type="ECO:0000313" key="3">
    <source>
        <dbReference type="Proteomes" id="UP000186736"/>
    </source>
</evidence>
<accession>A0A1Q9RAW9</accession>
<evidence type="ECO:0000313" key="2">
    <source>
        <dbReference type="EMBL" id="OLS64593.1"/>
    </source>
</evidence>
<sequence length="294" mass="32212">MPTLPTVRTDRTAPGVTRVAFNGQALEPWGCYLPGNGYRAYNPALLRFHSPDRWSPFERGGLNPYAYCSGDPVNAVDPTGRWEEKITPLLSLGLNMMLFSLAAFALRSTAPAMQKRAPLTATYISFSGSLIGMYGSVEQLLGNPEGRYLNWLGTSLSTISAATRVWLARRVDRQDRFNERIQAMRDKMYRESNVTYVPPVSPPPTPVPLRSVTPPASTPPANPVQRSPTPPLREQSASPISSIPSHVSGPPRSGSIVSVASTSSRGSVIGELPNINRNIRGQRKHSSRFFATEY</sequence>